<protein>
    <submittedName>
        <fullName evidence="1">Uncharacterized protein</fullName>
    </submittedName>
</protein>
<dbReference type="EMBL" id="VLKH01000001">
    <property type="protein sequence ID" value="TWH83799.1"/>
    <property type="molecule type" value="Genomic_DNA"/>
</dbReference>
<dbReference type="RefSeq" id="WP_145079272.1">
    <property type="nucleotide sequence ID" value="NZ_VLKH01000001.1"/>
</dbReference>
<accession>A0A562JKR7</accession>
<evidence type="ECO:0000313" key="1">
    <source>
        <dbReference type="EMBL" id="TWH83799.1"/>
    </source>
</evidence>
<gene>
    <name evidence="1" type="ORF">LY60_00411</name>
</gene>
<keyword evidence="2" id="KW-1185">Reference proteome</keyword>
<organism evidence="1 2">
    <name type="scientific">Sedimentibacter saalensis</name>
    <dbReference type="NCBI Taxonomy" id="130788"/>
    <lineage>
        <taxon>Bacteria</taxon>
        <taxon>Bacillati</taxon>
        <taxon>Bacillota</taxon>
        <taxon>Tissierellia</taxon>
        <taxon>Sedimentibacter</taxon>
    </lineage>
</organism>
<evidence type="ECO:0000313" key="2">
    <source>
        <dbReference type="Proteomes" id="UP000315343"/>
    </source>
</evidence>
<dbReference type="AlphaFoldDB" id="A0A562JKR7"/>
<comment type="caution">
    <text evidence="1">The sequence shown here is derived from an EMBL/GenBank/DDBJ whole genome shotgun (WGS) entry which is preliminary data.</text>
</comment>
<dbReference type="Proteomes" id="UP000315343">
    <property type="component" value="Unassembled WGS sequence"/>
</dbReference>
<name>A0A562JKR7_9FIRM</name>
<proteinExistence type="predicted"/>
<reference evidence="1 2" key="1">
    <citation type="submission" date="2019-07" db="EMBL/GenBank/DDBJ databases">
        <title>Genomic Encyclopedia of Type Strains, Phase I: the one thousand microbial genomes (KMG-I) project.</title>
        <authorList>
            <person name="Kyrpides N."/>
        </authorList>
    </citation>
    <scope>NUCLEOTIDE SEQUENCE [LARGE SCALE GENOMIC DNA]</scope>
    <source>
        <strain evidence="1 2">DSM 13558</strain>
    </source>
</reference>
<sequence length="167" mass="19509">MKINNKNLIIILLTIGILLVGWSVIESINKNTYEKYSYDVNRFEENYQRLMISLDTFVEMPTVENYSEIQFRMGVMSSTLTSLYKSMRDCYKKGLIEKDISPYEGAEVVDTVNRELLSSSELITKSINLNGSRLELDKNKIKELYETLNSLNALLKPYYDDLNHYYK</sequence>